<dbReference type="Gene3D" id="4.10.75.10">
    <property type="entry name" value="Elafin-like"/>
    <property type="match status" value="1"/>
</dbReference>
<evidence type="ECO:0000313" key="3">
    <source>
        <dbReference type="EMBL" id="KAK6184844.1"/>
    </source>
</evidence>
<evidence type="ECO:0000256" key="1">
    <source>
        <dbReference type="SAM" id="SignalP"/>
    </source>
</evidence>
<feature type="chain" id="PRO_5043021331" description="WAP domain-containing protein" evidence="1">
    <location>
        <begin position="20"/>
        <end position="76"/>
    </location>
</feature>
<dbReference type="AlphaFoldDB" id="A0AAN8PX68"/>
<feature type="signal peptide" evidence="1">
    <location>
        <begin position="1"/>
        <end position="19"/>
    </location>
</feature>
<name>A0AAN8PX68_PATCE</name>
<sequence length="76" mass="7848">MKAIIVVLVFACLAVGLDAAYCPPNIGSGICVITPDSCSSNSDCSGNKICCSQGCGKKCVSGSTSKFRFGFRFGKK</sequence>
<dbReference type="EMBL" id="JAZGQO010000006">
    <property type="protein sequence ID" value="KAK6184844.1"/>
    <property type="molecule type" value="Genomic_DNA"/>
</dbReference>
<keyword evidence="1" id="KW-0732">Signal</keyword>
<dbReference type="Proteomes" id="UP001347796">
    <property type="component" value="Unassembled WGS sequence"/>
</dbReference>
<reference evidence="3 4" key="1">
    <citation type="submission" date="2024-01" db="EMBL/GenBank/DDBJ databases">
        <title>The genome of the rayed Mediterranean limpet Patella caerulea (Linnaeus, 1758).</title>
        <authorList>
            <person name="Anh-Thu Weber A."/>
            <person name="Halstead-Nussloch G."/>
        </authorList>
    </citation>
    <scope>NUCLEOTIDE SEQUENCE [LARGE SCALE GENOMIC DNA]</scope>
    <source>
        <strain evidence="3">AATW-2023a</strain>
        <tissue evidence="3">Whole specimen</tissue>
    </source>
</reference>
<comment type="caution">
    <text evidence="3">The sequence shown here is derived from an EMBL/GenBank/DDBJ whole genome shotgun (WGS) entry which is preliminary data.</text>
</comment>
<dbReference type="InterPro" id="IPR036645">
    <property type="entry name" value="Elafin-like_sf"/>
</dbReference>
<dbReference type="SUPFAM" id="SSF57256">
    <property type="entry name" value="Elafin-like"/>
    <property type="match status" value="1"/>
</dbReference>
<dbReference type="GO" id="GO:0005576">
    <property type="term" value="C:extracellular region"/>
    <property type="evidence" value="ECO:0007669"/>
    <property type="project" value="InterPro"/>
</dbReference>
<organism evidence="3 4">
    <name type="scientific">Patella caerulea</name>
    <name type="common">Rayed Mediterranean limpet</name>
    <dbReference type="NCBI Taxonomy" id="87958"/>
    <lineage>
        <taxon>Eukaryota</taxon>
        <taxon>Metazoa</taxon>
        <taxon>Spiralia</taxon>
        <taxon>Lophotrochozoa</taxon>
        <taxon>Mollusca</taxon>
        <taxon>Gastropoda</taxon>
        <taxon>Patellogastropoda</taxon>
        <taxon>Patelloidea</taxon>
        <taxon>Patellidae</taxon>
        <taxon>Patella</taxon>
    </lineage>
</organism>
<accession>A0AAN8PX68</accession>
<dbReference type="SMART" id="SM00217">
    <property type="entry name" value="WAP"/>
    <property type="match status" value="1"/>
</dbReference>
<evidence type="ECO:0000313" key="4">
    <source>
        <dbReference type="Proteomes" id="UP001347796"/>
    </source>
</evidence>
<dbReference type="InterPro" id="IPR008197">
    <property type="entry name" value="WAP_dom"/>
</dbReference>
<proteinExistence type="predicted"/>
<evidence type="ECO:0000259" key="2">
    <source>
        <dbReference type="PROSITE" id="PS51390"/>
    </source>
</evidence>
<feature type="domain" description="WAP" evidence="2">
    <location>
        <begin position="15"/>
        <end position="63"/>
    </location>
</feature>
<protein>
    <recommendedName>
        <fullName evidence="2">WAP domain-containing protein</fullName>
    </recommendedName>
</protein>
<gene>
    <name evidence="3" type="ORF">SNE40_007215</name>
</gene>
<dbReference type="PROSITE" id="PS51390">
    <property type="entry name" value="WAP"/>
    <property type="match status" value="1"/>
</dbReference>
<keyword evidence="4" id="KW-1185">Reference proteome</keyword>
<dbReference type="GO" id="GO:0030414">
    <property type="term" value="F:peptidase inhibitor activity"/>
    <property type="evidence" value="ECO:0007669"/>
    <property type="project" value="InterPro"/>
</dbReference>
<dbReference type="Pfam" id="PF00095">
    <property type="entry name" value="WAP"/>
    <property type="match status" value="1"/>
</dbReference>